<dbReference type="Proteomes" id="UP000017052">
    <property type="component" value="Unassembled WGS sequence"/>
</dbReference>
<keyword evidence="3" id="KW-1185">Reference proteome</keyword>
<dbReference type="AlphaFoldDB" id="U2QXQ7"/>
<reference evidence="2" key="1">
    <citation type="submission" date="2013-08" db="EMBL/GenBank/DDBJ databases">
        <authorList>
            <person name="Durkin A.S."/>
            <person name="Haft D.R."/>
            <person name="McCorrison J."/>
            <person name="Torralba M."/>
            <person name="Gillis M."/>
            <person name="Haft D.H."/>
            <person name="Methe B."/>
            <person name="Sutton G."/>
            <person name="Nelson K.E."/>
        </authorList>
    </citation>
    <scope>NUCLEOTIDE SEQUENCE [LARGE SCALE GENOMIC DNA]</scope>
    <source>
        <strain evidence="2">F0233</strain>
    </source>
</reference>
<protein>
    <submittedName>
        <fullName evidence="2">Uncharacterized protein</fullName>
    </submittedName>
</protein>
<accession>U2QXQ7</accession>
<sequence>MHIELARRLTGPEGAEAVAAAEALPDPDPWRPPRPCAP</sequence>
<name>U2QXQ7_9ACTN</name>
<evidence type="ECO:0000313" key="3">
    <source>
        <dbReference type="Proteomes" id="UP000017052"/>
    </source>
</evidence>
<gene>
    <name evidence="2" type="ORF">HMPREF0682_0052</name>
</gene>
<comment type="caution">
    <text evidence="2">The sequence shown here is derived from an EMBL/GenBank/DDBJ whole genome shotgun (WGS) entry which is preliminary data.</text>
</comment>
<evidence type="ECO:0000313" key="2">
    <source>
        <dbReference type="EMBL" id="ERK60964.1"/>
    </source>
</evidence>
<feature type="compositionally biased region" description="Low complexity" evidence="1">
    <location>
        <begin position="13"/>
        <end position="23"/>
    </location>
</feature>
<feature type="compositionally biased region" description="Pro residues" evidence="1">
    <location>
        <begin position="26"/>
        <end position="38"/>
    </location>
</feature>
<feature type="non-terminal residue" evidence="2">
    <location>
        <position position="38"/>
    </location>
</feature>
<organism evidence="2 3">
    <name type="scientific">Propionibacterium acidifaciens F0233</name>
    <dbReference type="NCBI Taxonomy" id="553198"/>
    <lineage>
        <taxon>Bacteria</taxon>
        <taxon>Bacillati</taxon>
        <taxon>Actinomycetota</taxon>
        <taxon>Actinomycetes</taxon>
        <taxon>Propionibacteriales</taxon>
        <taxon>Propionibacteriaceae</taxon>
        <taxon>Propionibacterium</taxon>
    </lineage>
</organism>
<proteinExistence type="predicted"/>
<dbReference type="EMBL" id="ACVN02000068">
    <property type="protein sequence ID" value="ERK60964.1"/>
    <property type="molecule type" value="Genomic_DNA"/>
</dbReference>
<evidence type="ECO:0000256" key="1">
    <source>
        <dbReference type="SAM" id="MobiDB-lite"/>
    </source>
</evidence>
<feature type="region of interest" description="Disordered" evidence="1">
    <location>
        <begin position="1"/>
        <end position="38"/>
    </location>
</feature>